<comment type="caution">
    <text evidence="4">The sequence shown here is derived from an EMBL/GenBank/DDBJ whole genome shotgun (WGS) entry which is preliminary data.</text>
</comment>
<keyword evidence="3" id="KW-0810">Translation regulation</keyword>
<dbReference type="Gene3D" id="2.30.290.10">
    <property type="entry name" value="BH3618-like"/>
    <property type="match status" value="1"/>
</dbReference>
<keyword evidence="4" id="KW-0969">Cilium</keyword>
<proteinExistence type="inferred from homology"/>
<protein>
    <submittedName>
        <fullName evidence="4">Flagellar assembly factor FliW</fullName>
    </submittedName>
</protein>
<dbReference type="NCBIfam" id="NF009793">
    <property type="entry name" value="PRK13285.1-1"/>
    <property type="match status" value="1"/>
</dbReference>
<dbReference type="GO" id="GO:0044780">
    <property type="term" value="P:bacterial-type flagellum assembly"/>
    <property type="evidence" value="ECO:0007669"/>
    <property type="project" value="InterPro"/>
</dbReference>
<gene>
    <name evidence="4" type="primary">fliW_7</name>
    <name evidence="4" type="ORF">SDC9_72533</name>
</gene>
<evidence type="ECO:0000256" key="1">
    <source>
        <dbReference type="ARBA" id="ARBA00022490"/>
    </source>
</evidence>
<dbReference type="EMBL" id="VSSQ01004634">
    <property type="protein sequence ID" value="MPM26032.1"/>
    <property type="molecule type" value="Genomic_DNA"/>
</dbReference>
<sequence length="141" mass="16272">MRIETKYHGTVEYEEKDIITFKNGLPGFEEFHKFVMFPIEDNPYFKILQAIKSPEIGLVTVNPFDFIEEYEVNLSEDLQADLQVEKPEEVMILNTVTLSSQVSKITTNLKAPIVININKGLGEQIILDNEKYSIKHPLVRE</sequence>
<accession>A0A644YBN7</accession>
<dbReference type="InterPro" id="IPR003775">
    <property type="entry name" value="Flagellar_assembly_factor_FliW"/>
</dbReference>
<organism evidence="4">
    <name type="scientific">bioreactor metagenome</name>
    <dbReference type="NCBI Taxonomy" id="1076179"/>
    <lineage>
        <taxon>unclassified sequences</taxon>
        <taxon>metagenomes</taxon>
        <taxon>ecological metagenomes</taxon>
    </lineage>
</organism>
<dbReference type="PANTHER" id="PTHR39190">
    <property type="entry name" value="FLAGELLAR ASSEMBLY FACTOR FLIW"/>
    <property type="match status" value="1"/>
</dbReference>
<keyword evidence="4" id="KW-0966">Cell projection</keyword>
<evidence type="ECO:0000313" key="4">
    <source>
        <dbReference type="EMBL" id="MPM26032.1"/>
    </source>
</evidence>
<dbReference type="HAMAP" id="MF_01185">
    <property type="entry name" value="FliW"/>
    <property type="match status" value="1"/>
</dbReference>
<keyword evidence="2" id="KW-1005">Bacterial flagellum biogenesis</keyword>
<dbReference type="AlphaFoldDB" id="A0A644YBN7"/>
<dbReference type="Pfam" id="PF02623">
    <property type="entry name" value="FliW"/>
    <property type="match status" value="1"/>
</dbReference>
<keyword evidence="4" id="KW-0282">Flagellum</keyword>
<name>A0A644YBN7_9ZZZZ</name>
<evidence type="ECO:0000256" key="2">
    <source>
        <dbReference type="ARBA" id="ARBA00022795"/>
    </source>
</evidence>
<dbReference type="GO" id="GO:0006417">
    <property type="term" value="P:regulation of translation"/>
    <property type="evidence" value="ECO:0007669"/>
    <property type="project" value="UniProtKB-KW"/>
</dbReference>
<reference evidence="4" key="1">
    <citation type="submission" date="2019-08" db="EMBL/GenBank/DDBJ databases">
        <authorList>
            <person name="Kucharzyk K."/>
            <person name="Murdoch R.W."/>
            <person name="Higgins S."/>
            <person name="Loffler F."/>
        </authorList>
    </citation>
    <scope>NUCLEOTIDE SEQUENCE</scope>
</reference>
<dbReference type="InterPro" id="IPR024046">
    <property type="entry name" value="Flagellar_assmbl_FliW_dom_sf"/>
</dbReference>
<keyword evidence="1" id="KW-0963">Cytoplasm</keyword>
<evidence type="ECO:0000256" key="3">
    <source>
        <dbReference type="ARBA" id="ARBA00022845"/>
    </source>
</evidence>
<dbReference type="SUPFAM" id="SSF141457">
    <property type="entry name" value="BH3618-like"/>
    <property type="match status" value="1"/>
</dbReference>
<dbReference type="PANTHER" id="PTHR39190:SF1">
    <property type="entry name" value="FLAGELLAR ASSEMBLY FACTOR FLIW"/>
    <property type="match status" value="1"/>
</dbReference>